<keyword evidence="6" id="KW-0106">Calcium</keyword>
<dbReference type="Pfam" id="PF13688">
    <property type="entry name" value="Reprolysin_5"/>
    <property type="match status" value="1"/>
</dbReference>
<dbReference type="GO" id="GO:0004222">
    <property type="term" value="F:metalloendopeptidase activity"/>
    <property type="evidence" value="ECO:0007669"/>
    <property type="project" value="InterPro"/>
</dbReference>
<dbReference type="InterPro" id="IPR050439">
    <property type="entry name" value="ADAMTS_ADAMTS-like"/>
</dbReference>
<dbReference type="InterPro" id="IPR024079">
    <property type="entry name" value="MetalloPept_cat_dom_sf"/>
</dbReference>
<dbReference type="SMART" id="SM00209">
    <property type="entry name" value="TSP1"/>
    <property type="match status" value="1"/>
</dbReference>
<dbReference type="Gene3D" id="2.20.100.10">
    <property type="entry name" value="Thrombospondin type-1 (TSP1) repeat"/>
    <property type="match status" value="1"/>
</dbReference>
<feature type="binding site" evidence="6">
    <location>
        <position position="207"/>
    </location>
    <ligand>
        <name>Ca(2+)</name>
        <dbReference type="ChEBI" id="CHEBI:29108"/>
        <label>1</label>
    </ligand>
</feature>
<dbReference type="EMBL" id="VSWD01000008">
    <property type="protein sequence ID" value="KAK3095618.1"/>
    <property type="molecule type" value="Genomic_DNA"/>
</dbReference>
<keyword evidence="3 7" id="KW-1015">Disulfide bond</keyword>
<dbReference type="AlphaFoldDB" id="A0AA88Y0V2"/>
<sequence length="751" mass="83594">MIESEHLRQHSRRKRAIQPGDITVELAVYTDAEFTASLGVTDTQSRVELMLVKYNGVQMEWSRADQLGYNVTFQIKYMNFLETNPAWLDTSSSLLGTWLSTFCAGKTTDPYDLFYMHVGTQSLDVTGRAYLSSACNQNTNCGVDNTLNPLEYVATSHEIGHNFGMLHDADAGCTGDDVGNMGNYGAGWSTCNADQIHNFLRDFNVECLWEENIPTSQVDPLLQGVTLVPELPGQFLSADQVCEAKYGDGFQFRMYPLLTVCTIHSCVNHTLGPKYGQMFREDYIPGLYCADGMICFKRACETWAVAKQENLEVREGGWGQWGEWSGCSRTCGRGVNFRRRACDSPIPKNHPTCEGNRFDAQTCNVQACDGDSTDETTLKTQRASETCALLVTNDVIDSEVYRSTGSVYSSTRHGQCEVLCDTVDGSDVPSFTRFGLMPQGTPCTAEDENQWDRDDWPRGPGYTSMCMDGYCEKFGCDGHFNGAQYDECGVCGGDDSTCDVISGFDNATQTQGERRILATLPVGAFNIQFWFTYSEMRQNYIEIYTKEDAIVLASYRSVNWIFITGDNPVSYADTEWHFNYNSQFLHAEGPITEPAVIKLPPVVVLVKMAECGTTICVLVNVQVVTWVFNNTRCADDCRGYCVLSCMVERYGIENGNVTADCLCDPGLTTDAETGLPTWCFRPQGECNFFSDCLQAKYSSCGDLPTSQLTSHCGWLTDNLYFDNCLSRALDQRNPPLLSSLFCAILGSRHFS</sequence>
<dbReference type="SUPFAM" id="SSF82895">
    <property type="entry name" value="TSP-1 type 1 repeat"/>
    <property type="match status" value="1"/>
</dbReference>
<comment type="caution">
    <text evidence="10">The sequence shown here is derived from an EMBL/GenBank/DDBJ whole genome shotgun (WGS) entry which is preliminary data.</text>
</comment>
<evidence type="ECO:0000256" key="1">
    <source>
        <dbReference type="ARBA" id="ARBA00004613"/>
    </source>
</evidence>
<feature type="domain" description="Peptidase M12B" evidence="9">
    <location>
        <begin position="61"/>
        <end position="212"/>
    </location>
</feature>
<keyword evidence="6 8" id="KW-0479">Metal-binding</keyword>
<evidence type="ECO:0000256" key="4">
    <source>
        <dbReference type="ARBA" id="ARBA00023180"/>
    </source>
</evidence>
<keyword evidence="11" id="KW-1185">Reference proteome</keyword>
<dbReference type="GO" id="GO:0031012">
    <property type="term" value="C:extracellular matrix"/>
    <property type="evidence" value="ECO:0007669"/>
    <property type="project" value="TreeGrafter"/>
</dbReference>
<dbReference type="Pfam" id="PF00090">
    <property type="entry name" value="TSP_1"/>
    <property type="match status" value="1"/>
</dbReference>
<dbReference type="InterPro" id="IPR000884">
    <property type="entry name" value="TSP1_rpt"/>
</dbReference>
<accession>A0AA88Y0V2</accession>
<dbReference type="PRINTS" id="PR01857">
    <property type="entry name" value="ADAMTSFAMILY"/>
</dbReference>
<feature type="binding site" evidence="6 8">
    <location>
        <position position="157"/>
    </location>
    <ligand>
        <name>Zn(2+)</name>
        <dbReference type="ChEBI" id="CHEBI:29105"/>
        <note>catalytic</note>
    </ligand>
</feature>
<dbReference type="Gene3D" id="3.40.1620.60">
    <property type="match status" value="1"/>
</dbReference>
<dbReference type="SUPFAM" id="SSF55486">
    <property type="entry name" value="Metalloproteases ('zincins'), catalytic domain"/>
    <property type="match status" value="1"/>
</dbReference>
<organism evidence="10 11">
    <name type="scientific">Pinctada imbricata</name>
    <name type="common">Atlantic pearl-oyster</name>
    <name type="synonym">Pinctada martensii</name>
    <dbReference type="NCBI Taxonomy" id="66713"/>
    <lineage>
        <taxon>Eukaryota</taxon>
        <taxon>Metazoa</taxon>
        <taxon>Spiralia</taxon>
        <taxon>Lophotrochozoa</taxon>
        <taxon>Mollusca</taxon>
        <taxon>Bivalvia</taxon>
        <taxon>Autobranchia</taxon>
        <taxon>Pteriomorphia</taxon>
        <taxon>Pterioida</taxon>
        <taxon>Pterioidea</taxon>
        <taxon>Pteriidae</taxon>
        <taxon>Pinctada</taxon>
    </lineage>
</organism>
<dbReference type="InterPro" id="IPR045371">
    <property type="entry name" value="ADAMTS_CR_3"/>
</dbReference>
<comment type="caution">
    <text evidence="8">Lacks conserved residue(s) required for the propagation of feature annotation.</text>
</comment>
<dbReference type="InterPro" id="IPR036383">
    <property type="entry name" value="TSP1_rpt_sf"/>
</dbReference>
<feature type="disulfide bond" evidence="7">
    <location>
        <begin position="135"/>
        <end position="207"/>
    </location>
</feature>
<dbReference type="GO" id="GO:0006508">
    <property type="term" value="P:proteolysis"/>
    <property type="evidence" value="ECO:0007669"/>
    <property type="project" value="InterPro"/>
</dbReference>
<dbReference type="GO" id="GO:0030198">
    <property type="term" value="P:extracellular matrix organization"/>
    <property type="evidence" value="ECO:0007669"/>
    <property type="project" value="InterPro"/>
</dbReference>
<dbReference type="Gene3D" id="3.40.390.10">
    <property type="entry name" value="Collagenase (Catalytic Domain)"/>
    <property type="match status" value="1"/>
</dbReference>
<dbReference type="InterPro" id="IPR013273">
    <property type="entry name" value="ADAMTS/ADAMTS-like"/>
</dbReference>
<reference evidence="10" key="1">
    <citation type="submission" date="2019-08" db="EMBL/GenBank/DDBJ databases">
        <title>The improved chromosome-level genome for the pearl oyster Pinctada fucata martensii using PacBio sequencing and Hi-C.</title>
        <authorList>
            <person name="Zheng Z."/>
        </authorList>
    </citation>
    <scope>NUCLEOTIDE SEQUENCE</scope>
    <source>
        <strain evidence="10">ZZ-2019</strain>
        <tissue evidence="10">Adductor muscle</tissue>
    </source>
</reference>
<feature type="disulfide bond" evidence="7">
    <location>
        <begin position="342"/>
        <end position="353"/>
    </location>
</feature>
<dbReference type="GO" id="GO:0046872">
    <property type="term" value="F:metal ion binding"/>
    <property type="evidence" value="ECO:0007669"/>
    <property type="project" value="UniProtKB-KW"/>
</dbReference>
<dbReference type="Proteomes" id="UP001186944">
    <property type="component" value="Unassembled WGS sequence"/>
</dbReference>
<dbReference type="PROSITE" id="PS50092">
    <property type="entry name" value="TSP1"/>
    <property type="match status" value="1"/>
</dbReference>
<comment type="cofactor">
    <cofactor evidence="6">
        <name>Zn(2+)</name>
        <dbReference type="ChEBI" id="CHEBI:29105"/>
    </cofactor>
    <text evidence="6">Binds 1 zinc ion per subunit.</text>
</comment>
<dbReference type="PANTHER" id="PTHR13723">
    <property type="entry name" value="ADAMTS A DISINTEGRIN AND METALLOPROTEASE WITH THROMBOSPONDIN MOTIFS PROTEASE"/>
    <property type="match status" value="1"/>
</dbReference>
<protein>
    <recommendedName>
        <fullName evidence="9">Peptidase M12B domain-containing protein</fullName>
    </recommendedName>
</protein>
<evidence type="ECO:0000256" key="7">
    <source>
        <dbReference type="PIRSR" id="PIRSR613273-3"/>
    </source>
</evidence>
<evidence type="ECO:0000256" key="5">
    <source>
        <dbReference type="PIRSR" id="PIRSR613273-1"/>
    </source>
</evidence>
<feature type="disulfide bond" evidence="7">
    <location>
        <begin position="261"/>
        <end position="295"/>
    </location>
</feature>
<feature type="disulfide bond" evidence="7">
    <location>
        <begin position="173"/>
        <end position="191"/>
    </location>
</feature>
<feature type="binding site" evidence="6 8">
    <location>
        <position position="161"/>
    </location>
    <ligand>
        <name>Zn(2+)</name>
        <dbReference type="ChEBI" id="CHEBI:29105"/>
        <note>catalytic</note>
    </ligand>
</feature>
<keyword evidence="6 8" id="KW-0862">Zinc</keyword>
<feature type="active site" evidence="5 8">
    <location>
        <position position="158"/>
    </location>
</feature>
<feature type="disulfide bond" evidence="7">
    <location>
        <begin position="331"/>
        <end position="368"/>
    </location>
</feature>
<keyword evidence="4" id="KW-0325">Glycoprotein</keyword>
<feature type="disulfide bond" evidence="7">
    <location>
        <begin position="327"/>
        <end position="363"/>
    </location>
</feature>
<evidence type="ECO:0000313" key="11">
    <source>
        <dbReference type="Proteomes" id="UP001186944"/>
    </source>
</evidence>
<feature type="disulfide bond" evidence="7">
    <location>
        <begin position="242"/>
        <end position="266"/>
    </location>
</feature>
<dbReference type="InterPro" id="IPR001590">
    <property type="entry name" value="Peptidase_M12B"/>
</dbReference>
<dbReference type="PANTHER" id="PTHR13723:SF281">
    <property type="entry name" value="PAPILIN"/>
    <property type="match status" value="1"/>
</dbReference>
<evidence type="ECO:0000259" key="9">
    <source>
        <dbReference type="PROSITE" id="PS50215"/>
    </source>
</evidence>
<dbReference type="PROSITE" id="PS50215">
    <property type="entry name" value="ADAM_MEPRO"/>
    <property type="match status" value="1"/>
</dbReference>
<proteinExistence type="predicted"/>
<evidence type="ECO:0000313" key="10">
    <source>
        <dbReference type="EMBL" id="KAK3095618.1"/>
    </source>
</evidence>
<comment type="subcellular location">
    <subcellularLocation>
        <location evidence="1">Secreted</location>
    </subcellularLocation>
</comment>
<feature type="binding site" evidence="6 8">
    <location>
        <position position="167"/>
    </location>
    <ligand>
        <name>Zn(2+)</name>
        <dbReference type="ChEBI" id="CHEBI:29105"/>
        <note>catalytic</note>
    </ligand>
</feature>
<name>A0AA88Y0V2_PINIB</name>
<evidence type="ECO:0000256" key="8">
    <source>
        <dbReference type="PROSITE-ProRule" id="PRU00276"/>
    </source>
</evidence>
<feature type="disulfide bond" evidence="7">
    <location>
        <begin position="289"/>
        <end position="300"/>
    </location>
</feature>
<gene>
    <name evidence="10" type="ORF">FSP39_016727</name>
</gene>
<dbReference type="Pfam" id="PF19236">
    <property type="entry name" value="ADAMTS_CR_3"/>
    <property type="match status" value="1"/>
</dbReference>
<dbReference type="PRINTS" id="PR01705">
    <property type="entry name" value="TSP1REPEAT"/>
</dbReference>
<keyword evidence="2" id="KW-0964">Secreted</keyword>
<evidence type="ECO:0000256" key="3">
    <source>
        <dbReference type="ARBA" id="ARBA00023157"/>
    </source>
</evidence>
<dbReference type="Gene3D" id="2.60.120.830">
    <property type="match status" value="1"/>
</dbReference>
<dbReference type="FunFam" id="2.20.100.10:FF:000001">
    <property type="entry name" value="semaphorin-5A isoform X1"/>
    <property type="match status" value="1"/>
</dbReference>
<evidence type="ECO:0000256" key="2">
    <source>
        <dbReference type="ARBA" id="ARBA00022525"/>
    </source>
</evidence>
<evidence type="ECO:0000256" key="6">
    <source>
        <dbReference type="PIRSR" id="PIRSR613273-2"/>
    </source>
</evidence>
<dbReference type="GO" id="GO:0005576">
    <property type="term" value="C:extracellular region"/>
    <property type="evidence" value="ECO:0007669"/>
    <property type="project" value="UniProtKB-SubCell"/>
</dbReference>